<keyword evidence="7" id="KW-1133">Transmembrane helix</keyword>
<evidence type="ECO:0000313" key="12">
    <source>
        <dbReference type="Proteomes" id="UP000006906"/>
    </source>
</evidence>
<keyword evidence="4" id="KW-0812">Transmembrane</keyword>
<proteinExistence type="predicted"/>
<keyword evidence="9" id="KW-0472">Membrane</keyword>
<evidence type="ECO:0000256" key="6">
    <source>
        <dbReference type="ARBA" id="ARBA00022833"/>
    </source>
</evidence>
<dbReference type="RefSeq" id="XP_001701516.2">
    <property type="nucleotide sequence ID" value="XM_001701464.2"/>
</dbReference>
<keyword evidence="8" id="KW-0482">Metalloprotease</keyword>
<dbReference type="PaxDb" id="3055-EDO97393"/>
<dbReference type="InterPro" id="IPR008915">
    <property type="entry name" value="Peptidase_M50"/>
</dbReference>
<dbReference type="OrthoDB" id="551588at2759"/>
<dbReference type="PANTHER" id="PTHR42837">
    <property type="entry name" value="REGULATOR OF SIGMA-E PROTEASE RSEP"/>
    <property type="match status" value="1"/>
</dbReference>
<evidence type="ECO:0000256" key="2">
    <source>
        <dbReference type="ARBA" id="ARBA00004141"/>
    </source>
</evidence>
<evidence type="ECO:0000256" key="4">
    <source>
        <dbReference type="ARBA" id="ARBA00022692"/>
    </source>
</evidence>
<dbReference type="GO" id="GO:0009507">
    <property type="term" value="C:chloroplast"/>
    <property type="evidence" value="ECO:0000318"/>
    <property type="project" value="GO_Central"/>
</dbReference>
<dbReference type="GO" id="GO:0004222">
    <property type="term" value="F:metalloendopeptidase activity"/>
    <property type="evidence" value="ECO:0007669"/>
    <property type="project" value="InterPro"/>
</dbReference>
<dbReference type="ExpressionAtlas" id="A0A2K3CQX0">
    <property type="expression patterns" value="baseline and differential"/>
</dbReference>
<evidence type="ECO:0000256" key="5">
    <source>
        <dbReference type="ARBA" id="ARBA00022801"/>
    </source>
</evidence>
<dbReference type="InParanoid" id="A0A2K3CQX0"/>
<evidence type="ECO:0000256" key="3">
    <source>
        <dbReference type="ARBA" id="ARBA00022670"/>
    </source>
</evidence>
<dbReference type="KEGG" id="cre:CHLRE_17g730100v5"/>
<dbReference type="GO" id="GO:0006508">
    <property type="term" value="P:proteolysis"/>
    <property type="evidence" value="ECO:0007669"/>
    <property type="project" value="UniProtKB-KW"/>
</dbReference>
<gene>
    <name evidence="11" type="ORF">CHLRE_17g730100v5</name>
</gene>
<evidence type="ECO:0000256" key="8">
    <source>
        <dbReference type="ARBA" id="ARBA00023049"/>
    </source>
</evidence>
<dbReference type="PANTHER" id="PTHR42837:SF2">
    <property type="entry name" value="MEMBRANE METALLOPROTEASE ARASP2, CHLOROPLASTIC-RELATED"/>
    <property type="match status" value="1"/>
</dbReference>
<dbReference type="GeneID" id="5727060"/>
<dbReference type="GO" id="GO:0016020">
    <property type="term" value="C:membrane"/>
    <property type="evidence" value="ECO:0007669"/>
    <property type="project" value="UniProtKB-SubCell"/>
</dbReference>
<comment type="subcellular location">
    <subcellularLocation>
        <location evidence="2">Membrane</location>
        <topology evidence="2">Multi-pass membrane protein</topology>
    </subcellularLocation>
</comment>
<evidence type="ECO:0000256" key="7">
    <source>
        <dbReference type="ARBA" id="ARBA00022989"/>
    </source>
</evidence>
<dbReference type="Proteomes" id="UP000006906">
    <property type="component" value="Chromosome 17"/>
</dbReference>
<sequence>MARGTRSLARTDGLGSRPFAAEHLSAPAFGFSASSAAGLGFAVLGLGFLCGGSEPGGMATALSAAALLNGALLAHEAGHLAAARALGVAVGEFAVGVGPRVAWWQGATGTTYSLRAFPLFGYVTFPSAAQLGPQGLAALQAAAAAAGRRPRVLLEWLSPGRRAAVVAAGVAANALLAAAFVAYQVVSYGELGVVVRPGARVRLAEGYGSAAESAELLAAEAAAEGTAASSLEAAVGERHAASGAEQEAEAAKQWRRLRAGDVVLRVGGTALPAGGDMDAAMVRALEKEALAAVAAAARGRGGAVGACGGAAATLEGVGMAVLRTAAPEAGDEAAASRRGRQEVLQMDAAEVLRYETLVVGPNSAAGYRRPGSATEAAHMLGREYYSWASVVLRSWAEAASAAVSFARGGSSQEAGAPAAAAQAGSSSSSVSGAGGSAQMVGPLGLVASAAAMAVAADRQSRAPSCYSCEQEAAGMAAGGGASGSGVAGATAESGSMSYSEQPPALLDLGIQLNLQLAAVNMLPLPVLDGGQLLLVALEAARGGRRLPAGVERWALVASALLVGGWVAALSLADVVGLADKAAGRLAVALTSSSSPHAAGSQHQRQLQLAVSVGGNSSSSSGGSSSGSGGVQGISRGFAADAAAALDAATGAWAV</sequence>
<evidence type="ECO:0000256" key="9">
    <source>
        <dbReference type="ARBA" id="ARBA00023136"/>
    </source>
</evidence>
<dbReference type="CDD" id="cd05709">
    <property type="entry name" value="S2P-M50"/>
    <property type="match status" value="1"/>
</dbReference>
<evidence type="ECO:0000259" key="10">
    <source>
        <dbReference type="Pfam" id="PF02163"/>
    </source>
</evidence>
<keyword evidence="3" id="KW-0645">Protease</keyword>
<dbReference type="Pfam" id="PF02163">
    <property type="entry name" value="Peptidase_M50"/>
    <property type="match status" value="1"/>
</dbReference>
<dbReference type="InterPro" id="IPR004387">
    <property type="entry name" value="Pept_M50_Zn"/>
</dbReference>
<evidence type="ECO:0000256" key="1">
    <source>
        <dbReference type="ARBA" id="ARBA00001947"/>
    </source>
</evidence>
<evidence type="ECO:0000313" key="11">
    <source>
        <dbReference type="EMBL" id="PNW70680.1"/>
    </source>
</evidence>
<keyword evidence="12" id="KW-1185">Reference proteome</keyword>
<dbReference type="EMBL" id="CM008978">
    <property type="protein sequence ID" value="PNW70680.1"/>
    <property type="molecule type" value="Genomic_DNA"/>
</dbReference>
<feature type="domain" description="Peptidase M50" evidence="10">
    <location>
        <begin position="65"/>
        <end position="560"/>
    </location>
</feature>
<protein>
    <recommendedName>
        <fullName evidence="10">Peptidase M50 domain-containing protein</fullName>
    </recommendedName>
</protein>
<comment type="cofactor">
    <cofactor evidence="1">
        <name>Zn(2+)</name>
        <dbReference type="ChEBI" id="CHEBI:29105"/>
    </cofactor>
</comment>
<organism evidence="11 12">
    <name type="scientific">Chlamydomonas reinhardtii</name>
    <name type="common">Chlamydomonas smithii</name>
    <dbReference type="NCBI Taxonomy" id="3055"/>
    <lineage>
        <taxon>Eukaryota</taxon>
        <taxon>Viridiplantae</taxon>
        <taxon>Chlorophyta</taxon>
        <taxon>core chlorophytes</taxon>
        <taxon>Chlorophyceae</taxon>
        <taxon>CS clade</taxon>
        <taxon>Chlamydomonadales</taxon>
        <taxon>Chlamydomonadaceae</taxon>
        <taxon>Chlamydomonas</taxon>
    </lineage>
</organism>
<keyword evidence="5" id="KW-0378">Hydrolase</keyword>
<dbReference type="GO" id="GO:0004175">
    <property type="term" value="F:endopeptidase activity"/>
    <property type="evidence" value="ECO:0000318"/>
    <property type="project" value="GO_Central"/>
</dbReference>
<name>A0A2K3CQX0_CHLRE</name>
<dbReference type="STRING" id="3055.A0A2K3CQX0"/>
<accession>A0A2K3CQX0</accession>
<keyword evidence="6" id="KW-0862">Zinc</keyword>
<reference evidence="11 12" key="1">
    <citation type="journal article" date="2007" name="Science">
        <title>The Chlamydomonas genome reveals the evolution of key animal and plant functions.</title>
        <authorList>
            <person name="Merchant S.S."/>
            <person name="Prochnik S.E."/>
            <person name="Vallon O."/>
            <person name="Harris E.H."/>
            <person name="Karpowicz S.J."/>
            <person name="Witman G.B."/>
            <person name="Terry A."/>
            <person name="Salamov A."/>
            <person name="Fritz-Laylin L.K."/>
            <person name="Marechal-Drouard L."/>
            <person name="Marshall W.F."/>
            <person name="Qu L.H."/>
            <person name="Nelson D.R."/>
            <person name="Sanderfoot A.A."/>
            <person name="Spalding M.H."/>
            <person name="Kapitonov V.V."/>
            <person name="Ren Q."/>
            <person name="Ferris P."/>
            <person name="Lindquist E."/>
            <person name="Shapiro H."/>
            <person name="Lucas S.M."/>
            <person name="Grimwood J."/>
            <person name="Schmutz J."/>
            <person name="Cardol P."/>
            <person name="Cerutti H."/>
            <person name="Chanfreau G."/>
            <person name="Chen C.L."/>
            <person name="Cognat V."/>
            <person name="Croft M.T."/>
            <person name="Dent R."/>
            <person name="Dutcher S."/>
            <person name="Fernandez E."/>
            <person name="Fukuzawa H."/>
            <person name="Gonzalez-Ballester D."/>
            <person name="Gonzalez-Halphen D."/>
            <person name="Hallmann A."/>
            <person name="Hanikenne M."/>
            <person name="Hippler M."/>
            <person name="Inwood W."/>
            <person name="Jabbari K."/>
            <person name="Kalanon M."/>
            <person name="Kuras R."/>
            <person name="Lefebvre P.A."/>
            <person name="Lemaire S.D."/>
            <person name="Lobanov A.V."/>
            <person name="Lohr M."/>
            <person name="Manuell A."/>
            <person name="Meier I."/>
            <person name="Mets L."/>
            <person name="Mittag M."/>
            <person name="Mittelmeier T."/>
            <person name="Moroney J.V."/>
            <person name="Moseley J."/>
            <person name="Napoli C."/>
            <person name="Nedelcu A.M."/>
            <person name="Niyogi K."/>
            <person name="Novoselov S.V."/>
            <person name="Paulsen I.T."/>
            <person name="Pazour G."/>
            <person name="Purton S."/>
            <person name="Ral J.P."/>
            <person name="Riano-Pachon D.M."/>
            <person name="Riekhof W."/>
            <person name="Rymarquis L."/>
            <person name="Schroda M."/>
            <person name="Stern D."/>
            <person name="Umen J."/>
            <person name="Willows R."/>
            <person name="Wilson N."/>
            <person name="Zimmer S.L."/>
            <person name="Allmer J."/>
            <person name="Balk J."/>
            <person name="Bisova K."/>
            <person name="Chen C.J."/>
            <person name="Elias M."/>
            <person name="Gendler K."/>
            <person name="Hauser C."/>
            <person name="Lamb M.R."/>
            <person name="Ledford H."/>
            <person name="Long J.C."/>
            <person name="Minagawa J."/>
            <person name="Page M.D."/>
            <person name="Pan J."/>
            <person name="Pootakham W."/>
            <person name="Roje S."/>
            <person name="Rose A."/>
            <person name="Stahlberg E."/>
            <person name="Terauchi A.M."/>
            <person name="Yang P."/>
            <person name="Ball S."/>
            <person name="Bowler C."/>
            <person name="Dieckmann C.L."/>
            <person name="Gladyshev V.N."/>
            <person name="Green P."/>
            <person name="Jorgensen R."/>
            <person name="Mayfield S."/>
            <person name="Mueller-Roeber B."/>
            <person name="Rajamani S."/>
            <person name="Sayre R.T."/>
            <person name="Brokstein P."/>
            <person name="Dubchak I."/>
            <person name="Goodstein D."/>
            <person name="Hornick L."/>
            <person name="Huang Y.W."/>
            <person name="Jhaveri J."/>
            <person name="Luo Y."/>
            <person name="Martinez D."/>
            <person name="Ngau W.C."/>
            <person name="Otillar B."/>
            <person name="Poliakov A."/>
            <person name="Porter A."/>
            <person name="Szajkowski L."/>
            <person name="Werner G."/>
            <person name="Zhou K."/>
            <person name="Grigoriev I.V."/>
            <person name="Rokhsar D.S."/>
            <person name="Grossman A.R."/>
        </authorList>
    </citation>
    <scope>NUCLEOTIDE SEQUENCE [LARGE SCALE GENOMIC DNA]</scope>
    <source>
        <strain evidence="12">CC-503</strain>
    </source>
</reference>
<dbReference type="Gramene" id="PNW70680">
    <property type="protein sequence ID" value="PNW70680"/>
    <property type="gene ID" value="CHLRE_17g730100v5"/>
</dbReference>
<dbReference type="AlphaFoldDB" id="A0A2K3CQX0"/>